<accession>A0A163YLJ7</accession>
<evidence type="ECO:0000313" key="1">
    <source>
        <dbReference type="EMBL" id="KZE79603.1"/>
    </source>
</evidence>
<gene>
    <name evidence="1" type="ORF">AV654_14975</name>
</gene>
<dbReference type="AlphaFoldDB" id="A0A163YLJ7"/>
<dbReference type="Proteomes" id="UP000076563">
    <property type="component" value="Unassembled WGS sequence"/>
</dbReference>
<sequence length="95" mass="10763">MDGSAPLYPSITVRVLGRMHMQAGLLSMLLRGGGFWRKIVSGAEEEAGWKHLHLWLNWCKLEYTTSRLLESFIKRKATIKDMERATGCAREGVRG</sequence>
<comment type="caution">
    <text evidence="1">The sequence shown here is derived from an EMBL/GenBank/DDBJ whole genome shotgun (WGS) entry which is preliminary data.</text>
</comment>
<evidence type="ECO:0000313" key="2">
    <source>
        <dbReference type="Proteomes" id="UP000076563"/>
    </source>
</evidence>
<name>A0A163YLJ7_9BACL</name>
<reference evidence="2" key="1">
    <citation type="submission" date="2016-01" db="EMBL/GenBank/DDBJ databases">
        <title>Draft genome of Chromobacterium sp. F49.</title>
        <authorList>
            <person name="Hong K.W."/>
        </authorList>
    </citation>
    <scope>NUCLEOTIDE SEQUENCE [LARGE SCALE GENOMIC DNA]</scope>
    <source>
        <strain evidence="2">M63</strain>
    </source>
</reference>
<dbReference type="EMBL" id="LQRA01000051">
    <property type="protein sequence ID" value="KZE79603.1"/>
    <property type="molecule type" value="Genomic_DNA"/>
</dbReference>
<protein>
    <submittedName>
        <fullName evidence="1">Uncharacterized protein</fullName>
    </submittedName>
</protein>
<proteinExistence type="predicted"/>
<organism evidence="1 2">
    <name type="scientific">Paenibacillus elgii</name>
    <dbReference type="NCBI Taxonomy" id="189691"/>
    <lineage>
        <taxon>Bacteria</taxon>
        <taxon>Bacillati</taxon>
        <taxon>Bacillota</taxon>
        <taxon>Bacilli</taxon>
        <taxon>Bacillales</taxon>
        <taxon>Paenibacillaceae</taxon>
        <taxon>Paenibacillus</taxon>
    </lineage>
</organism>
<keyword evidence="2" id="KW-1185">Reference proteome</keyword>